<protein>
    <submittedName>
        <fullName evidence="2">Uncharacterized protein</fullName>
    </submittedName>
</protein>
<dbReference type="Proteomes" id="UP001199319">
    <property type="component" value="Unassembled WGS sequence"/>
</dbReference>
<feature type="coiled-coil region" evidence="1">
    <location>
        <begin position="111"/>
        <end position="138"/>
    </location>
</feature>
<evidence type="ECO:0000313" key="2">
    <source>
        <dbReference type="EMBL" id="MCC2130224.1"/>
    </source>
</evidence>
<reference evidence="2" key="1">
    <citation type="submission" date="2021-10" db="EMBL/GenBank/DDBJ databases">
        <title>Anaerobic single-cell dispensing facilitates the cultivation of human gut bacteria.</title>
        <authorList>
            <person name="Afrizal A."/>
        </authorList>
    </citation>
    <scope>NUCLEOTIDE SEQUENCE</scope>
    <source>
        <strain evidence="2">CLA-AA-H272</strain>
    </source>
</reference>
<sequence>MVKLKQMAKTLIYLEEKGFADFDALVNAAADAEKRFYDLKAAIKAAEARMSEIQTLRTHIMNYSRTRSVYTGYRKAGYSKKYLAEHEGDILIHKAAKKAFDAFGLKKLPTVRSLNEEFARLLAEKKAAYAEYHRAQEQMRELLIHKANAAYLLGLNEQNRQTTERQREEK</sequence>
<keyword evidence="3" id="KW-1185">Reference proteome</keyword>
<dbReference type="AlphaFoldDB" id="A0AAE3ADK0"/>
<organism evidence="2 3">
    <name type="scientific">Brotocaccenecus cirricatena</name>
    <dbReference type="NCBI Taxonomy" id="3064195"/>
    <lineage>
        <taxon>Bacteria</taxon>
        <taxon>Bacillati</taxon>
        <taxon>Bacillota</taxon>
        <taxon>Clostridia</taxon>
        <taxon>Eubacteriales</taxon>
        <taxon>Oscillospiraceae</taxon>
        <taxon>Brotocaccenecus</taxon>
    </lineage>
</organism>
<accession>A0AAE3ADK0</accession>
<name>A0AAE3ADK0_9FIRM</name>
<evidence type="ECO:0000313" key="3">
    <source>
        <dbReference type="Proteomes" id="UP001199319"/>
    </source>
</evidence>
<evidence type="ECO:0000256" key="1">
    <source>
        <dbReference type="SAM" id="Coils"/>
    </source>
</evidence>
<comment type="caution">
    <text evidence="2">The sequence shown here is derived from an EMBL/GenBank/DDBJ whole genome shotgun (WGS) entry which is preliminary data.</text>
</comment>
<keyword evidence="1" id="KW-0175">Coiled coil</keyword>
<gene>
    <name evidence="2" type="ORF">LKD37_12010</name>
</gene>
<dbReference type="EMBL" id="JAJEPW010000040">
    <property type="protein sequence ID" value="MCC2130224.1"/>
    <property type="molecule type" value="Genomic_DNA"/>
</dbReference>
<proteinExistence type="predicted"/>